<protein>
    <submittedName>
        <fullName evidence="1">Uncharacterized protein</fullName>
    </submittedName>
</protein>
<evidence type="ECO:0000313" key="1">
    <source>
        <dbReference type="EMBL" id="MBE1427402.1"/>
    </source>
</evidence>
<evidence type="ECO:0000313" key="2">
    <source>
        <dbReference type="Proteomes" id="UP000639010"/>
    </source>
</evidence>
<proteinExistence type="predicted"/>
<keyword evidence="2" id="KW-1185">Reference proteome</keyword>
<organism evidence="1 2">
    <name type="scientific">Desulfomicrobium macestii</name>
    <dbReference type="NCBI Taxonomy" id="90731"/>
    <lineage>
        <taxon>Bacteria</taxon>
        <taxon>Pseudomonadati</taxon>
        <taxon>Thermodesulfobacteriota</taxon>
        <taxon>Desulfovibrionia</taxon>
        <taxon>Desulfovibrionales</taxon>
        <taxon>Desulfomicrobiaceae</taxon>
        <taxon>Desulfomicrobium</taxon>
    </lineage>
</organism>
<dbReference type="EMBL" id="JADBGG010000070">
    <property type="protein sequence ID" value="MBE1427402.1"/>
    <property type="molecule type" value="Genomic_DNA"/>
</dbReference>
<sequence length="105" mass="12073">MALNQNYYELSFESFELEKVSGHKSPKQLRLLKSQTIPSEIESECNNKNISPFILLTECSKSLLLNYPIGTKFKLKAKLTDKENEGLFLYSYFGWKPLEIIPPAP</sequence>
<gene>
    <name evidence="1" type="ORF">H4684_004096</name>
</gene>
<accession>A0ABR9H9J8</accession>
<comment type="caution">
    <text evidence="1">The sequence shown here is derived from an EMBL/GenBank/DDBJ whole genome shotgun (WGS) entry which is preliminary data.</text>
</comment>
<reference evidence="1 2" key="1">
    <citation type="submission" date="2020-10" db="EMBL/GenBank/DDBJ databases">
        <title>Genomic Encyclopedia of Type Strains, Phase IV (KMG-IV): sequencing the most valuable type-strain genomes for metagenomic binning, comparative biology and taxonomic classification.</title>
        <authorList>
            <person name="Goeker M."/>
        </authorList>
    </citation>
    <scope>NUCLEOTIDE SEQUENCE [LARGE SCALE GENOMIC DNA]</scope>
    <source>
        <strain evidence="1 2">DSM 4194</strain>
    </source>
</reference>
<dbReference type="RefSeq" id="WP_192625136.1">
    <property type="nucleotide sequence ID" value="NZ_JADBGG010000070.1"/>
</dbReference>
<name>A0ABR9H9J8_9BACT</name>
<dbReference type="Proteomes" id="UP000639010">
    <property type="component" value="Unassembled WGS sequence"/>
</dbReference>